<dbReference type="OrthoDB" id="3203292at2759"/>
<dbReference type="SUPFAM" id="SSF56112">
    <property type="entry name" value="Protein kinase-like (PK-like)"/>
    <property type="match status" value="1"/>
</dbReference>
<dbReference type="InterPro" id="IPR011009">
    <property type="entry name" value="Kinase-like_dom_sf"/>
</dbReference>
<dbReference type="GO" id="GO:0004674">
    <property type="term" value="F:protein serine/threonine kinase activity"/>
    <property type="evidence" value="ECO:0007669"/>
    <property type="project" value="UniProtKB-EC"/>
</dbReference>
<organism evidence="3 4">
    <name type="scientific">Rhizopogon vinicolor AM-OR11-026</name>
    <dbReference type="NCBI Taxonomy" id="1314800"/>
    <lineage>
        <taxon>Eukaryota</taxon>
        <taxon>Fungi</taxon>
        <taxon>Dikarya</taxon>
        <taxon>Basidiomycota</taxon>
        <taxon>Agaricomycotina</taxon>
        <taxon>Agaricomycetes</taxon>
        <taxon>Agaricomycetidae</taxon>
        <taxon>Boletales</taxon>
        <taxon>Suillineae</taxon>
        <taxon>Rhizopogonaceae</taxon>
        <taxon>Rhizopogon</taxon>
    </lineage>
</organism>
<sequence>MSLREKVGSGSYGTLATDCQWTTPLTLAKGEVYCVSKLVYDQDIAVKIEPESIIPSVLKHKHHVLHQLDGITGIPRVHWFGYEARYNALILDYLGPTLEDVFNICYHSFSLNTIALITDQLISRLQHIHTRNFIHRDLKPTNVLIGIGNNAHIIYLVDFSISKQYRDPNIH</sequence>
<dbReference type="InterPro" id="IPR008271">
    <property type="entry name" value="Ser/Thr_kinase_AS"/>
</dbReference>
<dbReference type="Pfam" id="PF00069">
    <property type="entry name" value="Pkinase"/>
    <property type="match status" value="1"/>
</dbReference>
<protein>
    <recommendedName>
        <fullName evidence="1">non-specific serine/threonine protein kinase</fullName>
        <ecNumber evidence="1">2.7.11.1</ecNumber>
    </recommendedName>
</protein>
<evidence type="ECO:0000259" key="2">
    <source>
        <dbReference type="PROSITE" id="PS50011"/>
    </source>
</evidence>
<dbReference type="InterPro" id="IPR000719">
    <property type="entry name" value="Prot_kinase_dom"/>
</dbReference>
<dbReference type="EC" id="2.7.11.1" evidence="1"/>
<dbReference type="AlphaFoldDB" id="A0A1B7MEZ4"/>
<reference evidence="3 4" key="1">
    <citation type="submission" date="2016-06" db="EMBL/GenBank/DDBJ databases">
        <title>Comparative genomics of the ectomycorrhizal sister species Rhizopogon vinicolor and Rhizopogon vesiculosus (Basidiomycota: Boletales) reveals a divergence of the mating type B locus.</title>
        <authorList>
            <consortium name="DOE Joint Genome Institute"/>
            <person name="Mujic A.B."/>
            <person name="Kuo A."/>
            <person name="Tritt A."/>
            <person name="Lipzen A."/>
            <person name="Chen C."/>
            <person name="Johnson J."/>
            <person name="Sharma A."/>
            <person name="Barry K."/>
            <person name="Grigoriev I.V."/>
            <person name="Spatafora J.W."/>
        </authorList>
    </citation>
    <scope>NUCLEOTIDE SEQUENCE [LARGE SCALE GENOMIC DNA]</scope>
    <source>
        <strain evidence="3 4">AM-OR11-026</strain>
    </source>
</reference>
<dbReference type="PROSITE" id="PS50011">
    <property type="entry name" value="PROTEIN_KINASE_DOM"/>
    <property type="match status" value="1"/>
</dbReference>
<name>A0A1B7MEZ4_9AGAM</name>
<evidence type="ECO:0000313" key="4">
    <source>
        <dbReference type="Proteomes" id="UP000092154"/>
    </source>
</evidence>
<keyword evidence="3" id="KW-0808">Transferase</keyword>
<dbReference type="InterPro" id="IPR050235">
    <property type="entry name" value="CK1_Ser-Thr_kinase"/>
</dbReference>
<dbReference type="PANTHER" id="PTHR11909">
    <property type="entry name" value="CASEIN KINASE-RELATED"/>
    <property type="match status" value="1"/>
</dbReference>
<dbReference type="Gene3D" id="1.10.510.10">
    <property type="entry name" value="Transferase(Phosphotransferase) domain 1"/>
    <property type="match status" value="1"/>
</dbReference>
<dbReference type="InParanoid" id="A0A1B7MEZ4"/>
<dbReference type="Proteomes" id="UP000092154">
    <property type="component" value="Unassembled WGS sequence"/>
</dbReference>
<dbReference type="EMBL" id="KV449566">
    <property type="protein sequence ID" value="OAX31148.1"/>
    <property type="molecule type" value="Genomic_DNA"/>
</dbReference>
<dbReference type="STRING" id="1314800.A0A1B7MEZ4"/>
<keyword evidence="3" id="KW-0418">Kinase</keyword>
<proteinExistence type="predicted"/>
<feature type="domain" description="Protein kinase" evidence="2">
    <location>
        <begin position="1"/>
        <end position="171"/>
    </location>
</feature>
<evidence type="ECO:0000256" key="1">
    <source>
        <dbReference type="ARBA" id="ARBA00012513"/>
    </source>
</evidence>
<gene>
    <name evidence="3" type="ORF">K503DRAFT_704149</name>
</gene>
<accession>A0A1B7MEZ4</accession>
<feature type="non-terminal residue" evidence="3">
    <location>
        <position position="171"/>
    </location>
</feature>
<evidence type="ECO:0000313" key="3">
    <source>
        <dbReference type="EMBL" id="OAX31148.1"/>
    </source>
</evidence>
<dbReference type="GO" id="GO:0005524">
    <property type="term" value="F:ATP binding"/>
    <property type="evidence" value="ECO:0007669"/>
    <property type="project" value="InterPro"/>
</dbReference>
<keyword evidence="4" id="KW-1185">Reference proteome</keyword>
<dbReference type="PROSITE" id="PS00108">
    <property type="entry name" value="PROTEIN_KINASE_ST"/>
    <property type="match status" value="1"/>
</dbReference>